<dbReference type="AlphaFoldDB" id="A0AAN9E1J5"/>
<name>A0AAN9E1J5_CROPI</name>
<dbReference type="EMBL" id="JAYWIO010000008">
    <property type="protein sequence ID" value="KAK7243836.1"/>
    <property type="molecule type" value="Genomic_DNA"/>
</dbReference>
<evidence type="ECO:0000313" key="3">
    <source>
        <dbReference type="Proteomes" id="UP001372338"/>
    </source>
</evidence>
<dbReference type="Proteomes" id="UP001372338">
    <property type="component" value="Unassembled WGS sequence"/>
</dbReference>
<reference evidence="2 3" key="1">
    <citation type="submission" date="2024-01" db="EMBL/GenBank/DDBJ databases">
        <title>The genomes of 5 underutilized Papilionoideae crops provide insights into root nodulation and disease resistanc.</title>
        <authorList>
            <person name="Yuan L."/>
        </authorList>
    </citation>
    <scope>NUCLEOTIDE SEQUENCE [LARGE SCALE GENOMIC DNA]</scope>
    <source>
        <strain evidence="2">ZHUSHIDOU_FW_LH</strain>
        <tissue evidence="2">Leaf</tissue>
    </source>
</reference>
<protein>
    <submittedName>
        <fullName evidence="2">Uncharacterized protein</fullName>
    </submittedName>
</protein>
<evidence type="ECO:0000313" key="2">
    <source>
        <dbReference type="EMBL" id="KAK7243836.1"/>
    </source>
</evidence>
<evidence type="ECO:0000256" key="1">
    <source>
        <dbReference type="SAM" id="MobiDB-lite"/>
    </source>
</evidence>
<comment type="caution">
    <text evidence="2">The sequence shown here is derived from an EMBL/GenBank/DDBJ whole genome shotgun (WGS) entry which is preliminary data.</text>
</comment>
<dbReference type="PANTHER" id="PTHR33472">
    <property type="entry name" value="OS01G0106600 PROTEIN"/>
    <property type="match status" value="1"/>
</dbReference>
<feature type="compositionally biased region" description="Basic residues" evidence="1">
    <location>
        <begin position="20"/>
        <end position="34"/>
    </location>
</feature>
<accession>A0AAN9E1J5</accession>
<proteinExistence type="predicted"/>
<dbReference type="PANTHER" id="PTHR33472:SF1">
    <property type="entry name" value="EXTENSIN-RELATED"/>
    <property type="match status" value="1"/>
</dbReference>
<gene>
    <name evidence="2" type="ORF">RIF29_38648</name>
</gene>
<organism evidence="2 3">
    <name type="scientific">Crotalaria pallida</name>
    <name type="common">Smooth rattlebox</name>
    <name type="synonym">Crotalaria striata</name>
    <dbReference type="NCBI Taxonomy" id="3830"/>
    <lineage>
        <taxon>Eukaryota</taxon>
        <taxon>Viridiplantae</taxon>
        <taxon>Streptophyta</taxon>
        <taxon>Embryophyta</taxon>
        <taxon>Tracheophyta</taxon>
        <taxon>Spermatophyta</taxon>
        <taxon>Magnoliopsida</taxon>
        <taxon>eudicotyledons</taxon>
        <taxon>Gunneridae</taxon>
        <taxon>Pentapetalae</taxon>
        <taxon>rosids</taxon>
        <taxon>fabids</taxon>
        <taxon>Fabales</taxon>
        <taxon>Fabaceae</taxon>
        <taxon>Papilionoideae</taxon>
        <taxon>50 kb inversion clade</taxon>
        <taxon>genistoids sensu lato</taxon>
        <taxon>core genistoids</taxon>
        <taxon>Crotalarieae</taxon>
        <taxon>Crotalaria</taxon>
    </lineage>
</organism>
<feature type="region of interest" description="Disordered" evidence="1">
    <location>
        <begin position="19"/>
        <end position="62"/>
    </location>
</feature>
<keyword evidence="3" id="KW-1185">Reference proteome</keyword>
<sequence length="177" mass="19398">MKVITIAGENRGAYMELVHSQKKKHEPNSLHKKSGNGSKIIGDGGVESEGSSSNEDKNYKGRTKSSFPMAAYMNSNVQCVNNSLLFHASCSHHDPGVRLTDSRITSNNSGGPNHTSKLVIPAHHTIIRSSQEGTCMLGYARSSSKFQASNQTKVRELTLLGSDEIRKRVSTRQRDLK</sequence>